<sequence length="299" mass="33416">MNNQLTMKSAGWIFFVSYVTGILLSAWMSGQGNRHHEDLYLFMGYVAVGQIGLNVLPAVLWCRYRKISLITVFRLHRVSFKNVMLSLLIYALCQIILLFFHQVTEVFSVWLGAPYQTSHYPVADSLLSLFILLVSIGIIPPICEELLFRGVLITGYAWRGMWFAAAASSFLFAIFHDNPYRLIELFGAAFVSSLLVIKSGSIIPGIIVHLLTNSVYVLSSYLQGGDMLEGISRPEGPGAGILLLTLGASIICFFICKWLLSRFDPPGEKEKEQKMSSSVQWIVPIVASVGVFILKLLYF</sequence>
<reference evidence="4" key="1">
    <citation type="journal article" date="2019" name="Int. J. Syst. Evol. Microbiol.">
        <title>The Global Catalogue of Microorganisms (GCM) 10K type strain sequencing project: providing services to taxonomists for standard genome sequencing and annotation.</title>
        <authorList>
            <consortium name="The Broad Institute Genomics Platform"/>
            <consortium name="The Broad Institute Genome Sequencing Center for Infectious Disease"/>
            <person name="Wu L."/>
            <person name="Ma J."/>
        </authorList>
    </citation>
    <scope>NUCLEOTIDE SEQUENCE [LARGE SCALE GENOMIC DNA]</scope>
    <source>
        <strain evidence="4">CCUG 53519</strain>
    </source>
</reference>
<gene>
    <name evidence="3" type="ORF">ACFQ3J_06945</name>
</gene>
<feature type="transmembrane region" description="Helical" evidence="1">
    <location>
        <begin position="239"/>
        <end position="260"/>
    </location>
</feature>
<dbReference type="PANTHER" id="PTHR36435:SF1">
    <property type="entry name" value="CAAX AMINO TERMINAL PROTEASE FAMILY PROTEIN"/>
    <property type="match status" value="1"/>
</dbReference>
<dbReference type="Proteomes" id="UP001597169">
    <property type="component" value="Unassembled WGS sequence"/>
</dbReference>
<protein>
    <submittedName>
        <fullName evidence="3">Type II CAAX prenyl endopeptidase Rce1 family protein</fullName>
    </submittedName>
</protein>
<organism evidence="3 4">
    <name type="scientific">Paenibacillus provencensis</name>
    <dbReference type="NCBI Taxonomy" id="441151"/>
    <lineage>
        <taxon>Bacteria</taxon>
        <taxon>Bacillati</taxon>
        <taxon>Bacillota</taxon>
        <taxon>Bacilli</taxon>
        <taxon>Bacillales</taxon>
        <taxon>Paenibacillaceae</taxon>
        <taxon>Paenibacillus</taxon>
    </lineage>
</organism>
<evidence type="ECO:0000313" key="3">
    <source>
        <dbReference type="EMBL" id="MFD1127905.1"/>
    </source>
</evidence>
<dbReference type="InterPro" id="IPR052710">
    <property type="entry name" value="CAAX_protease"/>
</dbReference>
<dbReference type="PANTHER" id="PTHR36435">
    <property type="entry name" value="SLR1288 PROTEIN"/>
    <property type="match status" value="1"/>
</dbReference>
<feature type="transmembrane region" description="Helical" evidence="1">
    <location>
        <begin position="83"/>
        <end position="100"/>
    </location>
</feature>
<feature type="transmembrane region" description="Helical" evidence="1">
    <location>
        <begin position="281"/>
        <end position="298"/>
    </location>
</feature>
<keyword evidence="4" id="KW-1185">Reference proteome</keyword>
<name>A0ABW3Q137_9BACL</name>
<evidence type="ECO:0000313" key="4">
    <source>
        <dbReference type="Proteomes" id="UP001597169"/>
    </source>
</evidence>
<dbReference type="RefSeq" id="WP_091156532.1">
    <property type="nucleotide sequence ID" value="NZ_JBHTKX010000001.1"/>
</dbReference>
<feature type="domain" description="CAAX prenyl protease 2/Lysostaphin resistance protein A-like" evidence="2">
    <location>
        <begin position="129"/>
        <end position="214"/>
    </location>
</feature>
<accession>A0ABW3Q137</accession>
<evidence type="ECO:0000259" key="2">
    <source>
        <dbReference type="Pfam" id="PF02517"/>
    </source>
</evidence>
<evidence type="ECO:0000256" key="1">
    <source>
        <dbReference type="SAM" id="Phobius"/>
    </source>
</evidence>
<keyword evidence="1" id="KW-0472">Membrane</keyword>
<dbReference type="EMBL" id="JBHTKX010000001">
    <property type="protein sequence ID" value="MFD1127905.1"/>
    <property type="molecule type" value="Genomic_DNA"/>
</dbReference>
<keyword evidence="1" id="KW-0812">Transmembrane</keyword>
<keyword evidence="1" id="KW-1133">Transmembrane helix</keyword>
<dbReference type="Pfam" id="PF02517">
    <property type="entry name" value="Rce1-like"/>
    <property type="match status" value="1"/>
</dbReference>
<feature type="transmembrane region" description="Helical" evidence="1">
    <location>
        <begin position="120"/>
        <end position="139"/>
    </location>
</feature>
<feature type="transmembrane region" description="Helical" evidence="1">
    <location>
        <begin position="12"/>
        <end position="30"/>
    </location>
</feature>
<proteinExistence type="predicted"/>
<dbReference type="InterPro" id="IPR003675">
    <property type="entry name" value="Rce1/LyrA-like_dom"/>
</dbReference>
<feature type="transmembrane region" description="Helical" evidence="1">
    <location>
        <begin position="42"/>
        <end position="62"/>
    </location>
</feature>
<feature type="transmembrane region" description="Helical" evidence="1">
    <location>
        <begin position="151"/>
        <end position="174"/>
    </location>
</feature>
<comment type="caution">
    <text evidence="3">The sequence shown here is derived from an EMBL/GenBank/DDBJ whole genome shotgun (WGS) entry which is preliminary data.</text>
</comment>